<dbReference type="Proteomes" id="UP000885779">
    <property type="component" value="Unassembled WGS sequence"/>
</dbReference>
<comment type="caution">
    <text evidence="2">The sequence shown here is derived from an EMBL/GenBank/DDBJ whole genome shotgun (WGS) entry which is preliminary data.</text>
</comment>
<feature type="signal peptide" evidence="1">
    <location>
        <begin position="1"/>
        <end position="21"/>
    </location>
</feature>
<dbReference type="AlphaFoldDB" id="A0A7V4U3L2"/>
<reference evidence="2" key="1">
    <citation type="journal article" date="2020" name="mSystems">
        <title>Genome- and Community-Level Interaction Insights into Carbon Utilization and Element Cycling Functions of Hydrothermarchaeota in Hydrothermal Sediment.</title>
        <authorList>
            <person name="Zhou Z."/>
            <person name="Liu Y."/>
            <person name="Xu W."/>
            <person name="Pan J."/>
            <person name="Luo Z.H."/>
            <person name="Li M."/>
        </authorList>
    </citation>
    <scope>NUCLEOTIDE SEQUENCE [LARGE SCALE GENOMIC DNA]</scope>
    <source>
        <strain evidence="2">HyVt-577</strain>
    </source>
</reference>
<organism evidence="2">
    <name type="scientific">Caldithrix abyssi</name>
    <dbReference type="NCBI Taxonomy" id="187145"/>
    <lineage>
        <taxon>Bacteria</taxon>
        <taxon>Pseudomonadati</taxon>
        <taxon>Calditrichota</taxon>
        <taxon>Calditrichia</taxon>
        <taxon>Calditrichales</taxon>
        <taxon>Calditrichaceae</taxon>
        <taxon>Caldithrix</taxon>
    </lineage>
</organism>
<sequence>MIRRTVLFIAYLLFFSAAAPAQVDESKVYKQYSANTFVEILKPYQTGDFSVGIQSKGRVANVITDFGQLGQFHVFAPSINWPAWGEGAKDEQHYGWGVDFMMGYRGDVLESFQDPASNIISRDWRRADENLFSGNVTVSESDLTPIMATSDNKETWPLDSYGNPFWPGIWRQDRDGVYHPGEFTSERDLYTVFTDEGNHTQYGLRVEQTAYSFTRRYAEDFLIFRFNIKNTGNAVLDSLFPGMMLQFLIDFDNHDMINFIDSNDDGEKDLVYMWDTDLTPRPPWIKVGYIGLLLVTSPENNGVTNFHFFHDDFIPSKDEDFWRLLTSDTTGLPDTLKARYFHGDNVHIDDVSYAPDLDPEGLGRGGEITWTFSTGPVSLAPGDSMPMEIAIVLGDDEADLLENVQWVHKLAKNNWNGSNPPSSPVLSTYPGDGKVTLVWDASAEESVDNISGEKDFEGYKVYRSTDRGKSWGKVITDPHGQFVGYVPLAQYDLDNDVSGYDPISNMYLGNNSGLRHTFVDSNVSNGVEYWYTVTAYDRGDPLNLVEALESAKGLTPDEVNVVAVRPETPPANLIPGAIEGSERLEPEEGRTDATAAVEIIDPARLKTRRYEITFEENTPIYEGNAVVDSATTFTLKDADSGDTLLYRQRLSDESGDNIPVVDGFRLVLNDVKPGKVITEWTKVAADTCTFYWSVKPTGPNDITVTNFDPRYRFKIVIDEYPQGGLTARYYDLWYEVPHDSTIHLPLKIYVDDGETTIDISDNTFLGEFIGSPYGRFSAIGWDLIPGGKAYTPGFPYPDRIMMYYYTPDNDTMEVRLVTDHRPSDTPPSDGDEFTIRKMQPFYEGLVYRFSMKGASFAPASGEDMQKIRAVPNPFFVSSSFKNKIMFTHLPERCEIRLFNVAGDLIRTLQHIDGSGVTFWDLKNDEGLAVAYGLYVFVVKTPDGQKFTGKLAVVR</sequence>
<keyword evidence="1" id="KW-0732">Signal</keyword>
<feature type="chain" id="PRO_5031314503" description="T9SS type A sorting domain-containing protein" evidence="1">
    <location>
        <begin position="22"/>
        <end position="954"/>
    </location>
</feature>
<gene>
    <name evidence="2" type="ORF">ENK44_17090</name>
</gene>
<evidence type="ECO:0008006" key="3">
    <source>
        <dbReference type="Google" id="ProtNLM"/>
    </source>
</evidence>
<dbReference type="Gene3D" id="2.60.40.10">
    <property type="entry name" value="Immunoglobulins"/>
    <property type="match status" value="1"/>
</dbReference>
<dbReference type="Gene3D" id="2.60.40.4070">
    <property type="match status" value="1"/>
</dbReference>
<proteinExistence type="predicted"/>
<dbReference type="EMBL" id="DRQG01000159">
    <property type="protein sequence ID" value="HGY57426.1"/>
    <property type="molecule type" value="Genomic_DNA"/>
</dbReference>
<protein>
    <recommendedName>
        <fullName evidence="3">T9SS type A sorting domain-containing protein</fullName>
    </recommendedName>
</protein>
<evidence type="ECO:0000313" key="2">
    <source>
        <dbReference type="EMBL" id="HGY57426.1"/>
    </source>
</evidence>
<accession>A0A7V4U3L2</accession>
<evidence type="ECO:0000256" key="1">
    <source>
        <dbReference type="SAM" id="SignalP"/>
    </source>
</evidence>
<dbReference type="InterPro" id="IPR013783">
    <property type="entry name" value="Ig-like_fold"/>
</dbReference>
<name>A0A7V4U3L2_CALAY</name>